<organism evidence="2 3">
    <name type="scientific">Aspergillus ibericus CBS 121593</name>
    <dbReference type="NCBI Taxonomy" id="1448316"/>
    <lineage>
        <taxon>Eukaryota</taxon>
        <taxon>Fungi</taxon>
        <taxon>Dikarya</taxon>
        <taxon>Ascomycota</taxon>
        <taxon>Pezizomycotina</taxon>
        <taxon>Eurotiomycetes</taxon>
        <taxon>Eurotiomycetidae</taxon>
        <taxon>Eurotiales</taxon>
        <taxon>Aspergillaceae</taxon>
        <taxon>Aspergillus</taxon>
        <taxon>Aspergillus subgen. Circumdati</taxon>
    </lineage>
</organism>
<dbReference type="GeneID" id="37229588"/>
<protein>
    <submittedName>
        <fullName evidence="2">Uncharacterized protein</fullName>
    </submittedName>
</protein>
<evidence type="ECO:0000256" key="1">
    <source>
        <dbReference type="SAM" id="MobiDB-lite"/>
    </source>
</evidence>
<gene>
    <name evidence="2" type="ORF">BO80DRAFT_70131</name>
</gene>
<accession>A0A395GZR6</accession>
<evidence type="ECO:0000313" key="2">
    <source>
        <dbReference type="EMBL" id="RAL01097.1"/>
    </source>
</evidence>
<dbReference type="Proteomes" id="UP000249402">
    <property type="component" value="Unassembled WGS sequence"/>
</dbReference>
<feature type="compositionally biased region" description="Basic and acidic residues" evidence="1">
    <location>
        <begin position="27"/>
        <end position="37"/>
    </location>
</feature>
<feature type="compositionally biased region" description="Polar residues" evidence="1">
    <location>
        <begin position="121"/>
        <end position="130"/>
    </location>
</feature>
<dbReference type="EMBL" id="KZ824437">
    <property type="protein sequence ID" value="RAL01097.1"/>
    <property type="molecule type" value="Genomic_DNA"/>
</dbReference>
<evidence type="ECO:0000313" key="3">
    <source>
        <dbReference type="Proteomes" id="UP000249402"/>
    </source>
</evidence>
<feature type="compositionally biased region" description="Basic and acidic residues" evidence="1">
    <location>
        <begin position="71"/>
        <end position="96"/>
    </location>
</feature>
<reference evidence="2 3" key="1">
    <citation type="submission" date="2018-02" db="EMBL/GenBank/DDBJ databases">
        <title>The genomes of Aspergillus section Nigri reveals drivers in fungal speciation.</title>
        <authorList>
            <consortium name="DOE Joint Genome Institute"/>
            <person name="Vesth T.C."/>
            <person name="Nybo J."/>
            <person name="Theobald S."/>
            <person name="Brandl J."/>
            <person name="Frisvad J.C."/>
            <person name="Nielsen K.F."/>
            <person name="Lyhne E.K."/>
            <person name="Kogle M.E."/>
            <person name="Kuo A."/>
            <person name="Riley R."/>
            <person name="Clum A."/>
            <person name="Nolan M."/>
            <person name="Lipzen A."/>
            <person name="Salamov A."/>
            <person name="Henrissat B."/>
            <person name="Wiebenga A."/>
            <person name="De vries R.P."/>
            <person name="Grigoriev I.V."/>
            <person name="Mortensen U.H."/>
            <person name="Andersen M.R."/>
            <person name="Baker S.E."/>
        </authorList>
    </citation>
    <scope>NUCLEOTIDE SEQUENCE [LARGE SCALE GENOMIC DNA]</scope>
    <source>
        <strain evidence="2 3">CBS 121593</strain>
    </source>
</reference>
<keyword evidence="3" id="KW-1185">Reference proteome</keyword>
<dbReference type="AlphaFoldDB" id="A0A395GZR6"/>
<feature type="compositionally biased region" description="Acidic residues" evidence="1">
    <location>
        <begin position="61"/>
        <end position="70"/>
    </location>
</feature>
<dbReference type="RefSeq" id="XP_025575424.1">
    <property type="nucleotide sequence ID" value="XM_025724723.1"/>
</dbReference>
<sequence>MLAGLTGDRGQACSPRVITSHLPSCNDRGRRDRMKEWSKKRRRGKQGENKRKNKKGRREEGEDEEGEEECNEGKERKTTERERGVRRGQSERRELESTYGVRSTSRKYSGSRRLSLALSPDQVNQPTNRPTNERPRSSSGVLY</sequence>
<proteinExistence type="predicted"/>
<dbReference type="VEuPathDB" id="FungiDB:BO80DRAFT_70131"/>
<name>A0A395GZR6_9EURO</name>
<feature type="region of interest" description="Disordered" evidence="1">
    <location>
        <begin position="1"/>
        <end position="143"/>
    </location>
</feature>